<organism evidence="2 3">
    <name type="scientific">Nocardioides humilatus</name>
    <dbReference type="NCBI Taxonomy" id="2607660"/>
    <lineage>
        <taxon>Bacteria</taxon>
        <taxon>Bacillati</taxon>
        <taxon>Actinomycetota</taxon>
        <taxon>Actinomycetes</taxon>
        <taxon>Propionibacteriales</taxon>
        <taxon>Nocardioidaceae</taxon>
        <taxon>Nocardioides</taxon>
    </lineage>
</organism>
<dbReference type="SMART" id="SM00450">
    <property type="entry name" value="RHOD"/>
    <property type="match status" value="1"/>
</dbReference>
<reference evidence="2 3" key="1">
    <citation type="submission" date="2019-09" db="EMBL/GenBank/DDBJ databases">
        <title>Nocardioides panacisoli sp. nov., isolated from the soil of a ginseng field.</title>
        <authorList>
            <person name="Cho C."/>
        </authorList>
    </citation>
    <scope>NUCLEOTIDE SEQUENCE [LARGE SCALE GENOMIC DNA]</scope>
    <source>
        <strain evidence="2 3">BN130099</strain>
    </source>
</reference>
<dbReference type="Pfam" id="PF00581">
    <property type="entry name" value="Rhodanese"/>
    <property type="match status" value="1"/>
</dbReference>
<dbReference type="EMBL" id="VUJV01000001">
    <property type="protein sequence ID" value="KAA1421961.1"/>
    <property type="molecule type" value="Genomic_DNA"/>
</dbReference>
<dbReference type="InterPro" id="IPR050229">
    <property type="entry name" value="GlpE_sulfurtransferase"/>
</dbReference>
<feature type="domain" description="Rhodanese" evidence="1">
    <location>
        <begin position="15"/>
        <end position="101"/>
    </location>
</feature>
<reference evidence="2 3" key="2">
    <citation type="submission" date="2019-09" db="EMBL/GenBank/DDBJ databases">
        <authorList>
            <person name="Jin C."/>
        </authorList>
    </citation>
    <scope>NUCLEOTIDE SEQUENCE [LARGE SCALE GENOMIC DNA]</scope>
    <source>
        <strain evidence="2 3">BN130099</strain>
    </source>
</reference>
<dbReference type="PROSITE" id="PS50206">
    <property type="entry name" value="RHODANESE_3"/>
    <property type="match status" value="1"/>
</dbReference>
<name>A0A5B1LMU1_9ACTN</name>
<dbReference type="InterPro" id="IPR001763">
    <property type="entry name" value="Rhodanese-like_dom"/>
</dbReference>
<comment type="caution">
    <text evidence="2">The sequence shown here is derived from an EMBL/GenBank/DDBJ whole genome shotgun (WGS) entry which is preliminary data.</text>
</comment>
<evidence type="ECO:0000259" key="1">
    <source>
        <dbReference type="PROSITE" id="PS50206"/>
    </source>
</evidence>
<dbReference type="CDD" id="cd00158">
    <property type="entry name" value="RHOD"/>
    <property type="match status" value="1"/>
</dbReference>
<dbReference type="PANTHER" id="PTHR43031:SF1">
    <property type="entry name" value="PYRIDINE NUCLEOTIDE-DISULPHIDE OXIDOREDUCTASE"/>
    <property type="match status" value="1"/>
</dbReference>
<dbReference type="RefSeq" id="WP_149727422.1">
    <property type="nucleotide sequence ID" value="NZ_VUJV01000001.1"/>
</dbReference>
<proteinExistence type="predicted"/>
<accession>A0A5B1LMU1</accession>
<dbReference type="InterPro" id="IPR036873">
    <property type="entry name" value="Rhodanese-like_dom_sf"/>
</dbReference>
<keyword evidence="3" id="KW-1185">Reference proteome</keyword>
<dbReference type="PANTHER" id="PTHR43031">
    <property type="entry name" value="FAD-DEPENDENT OXIDOREDUCTASE"/>
    <property type="match status" value="1"/>
</dbReference>
<dbReference type="AlphaFoldDB" id="A0A5B1LMU1"/>
<dbReference type="Gene3D" id="3.40.250.10">
    <property type="entry name" value="Rhodanese-like domain"/>
    <property type="match status" value="1"/>
</dbReference>
<protein>
    <submittedName>
        <fullName evidence="2">Rhodanese-like domain-containing protein</fullName>
    </submittedName>
</protein>
<dbReference type="Proteomes" id="UP000325003">
    <property type="component" value="Unassembled WGS sequence"/>
</dbReference>
<evidence type="ECO:0000313" key="2">
    <source>
        <dbReference type="EMBL" id="KAA1421961.1"/>
    </source>
</evidence>
<sequence length="110" mass="11664">MQIPTVSIHGVPDPLPAGVTVVDVRQDDEWQAGHVDGSLHIPLHDLPARIDEIPEGQILVVCRVGARSAQAVAYLAQRGHDAINLDGGLYEWEAAARPLVSDTGGPAYVA</sequence>
<gene>
    <name evidence="2" type="ORF">F0U44_06800</name>
</gene>
<dbReference type="SUPFAM" id="SSF52821">
    <property type="entry name" value="Rhodanese/Cell cycle control phosphatase"/>
    <property type="match status" value="1"/>
</dbReference>
<evidence type="ECO:0000313" key="3">
    <source>
        <dbReference type="Proteomes" id="UP000325003"/>
    </source>
</evidence>